<proteinExistence type="predicted"/>
<feature type="active site" description="Phosphocysteine intermediate; for EIIB activity" evidence="11">
    <location>
        <position position="27"/>
    </location>
</feature>
<feature type="transmembrane region" description="Helical" evidence="12">
    <location>
        <begin position="113"/>
        <end position="134"/>
    </location>
</feature>
<feature type="transmembrane region" description="Helical" evidence="12">
    <location>
        <begin position="261"/>
        <end position="282"/>
    </location>
</feature>
<feature type="transmembrane region" description="Helical" evidence="12">
    <location>
        <begin position="443"/>
        <end position="464"/>
    </location>
</feature>
<dbReference type="InterPro" id="IPR001996">
    <property type="entry name" value="PTS_IIB_1"/>
</dbReference>
<evidence type="ECO:0000256" key="1">
    <source>
        <dbReference type="ARBA" id="ARBA00004651"/>
    </source>
</evidence>
<evidence type="ECO:0000256" key="11">
    <source>
        <dbReference type="PROSITE-ProRule" id="PRU00421"/>
    </source>
</evidence>
<feature type="domain" description="PTS EIIB type-1" evidence="13">
    <location>
        <begin position="5"/>
        <end position="88"/>
    </location>
</feature>
<evidence type="ECO:0000256" key="6">
    <source>
        <dbReference type="ARBA" id="ARBA00022683"/>
    </source>
</evidence>
<feature type="transmembrane region" description="Helical" evidence="12">
    <location>
        <begin position="343"/>
        <end position="365"/>
    </location>
</feature>
<keyword evidence="5" id="KW-0808">Transferase</keyword>
<dbReference type="CDD" id="cd00212">
    <property type="entry name" value="PTS_IIB_glc"/>
    <property type="match status" value="1"/>
</dbReference>
<dbReference type="InterPro" id="IPR013013">
    <property type="entry name" value="PTS_EIIC_1"/>
</dbReference>
<evidence type="ECO:0000256" key="8">
    <source>
        <dbReference type="ARBA" id="ARBA00022777"/>
    </source>
</evidence>
<dbReference type="EMBL" id="JAFBER010000005">
    <property type="protein sequence ID" value="MBM7644960.1"/>
    <property type="molecule type" value="Genomic_DNA"/>
</dbReference>
<feature type="transmembrane region" description="Helical" evidence="12">
    <location>
        <begin position="401"/>
        <end position="423"/>
    </location>
</feature>
<keyword evidence="2" id="KW-0813">Transport</keyword>
<keyword evidence="10 12" id="KW-0472">Membrane</keyword>
<dbReference type="InterPro" id="IPR050558">
    <property type="entry name" value="PTS_Sugar-Specific_Components"/>
</dbReference>
<keyword evidence="7 12" id="KW-0812">Transmembrane</keyword>
<dbReference type="NCBIfam" id="TIGR01992">
    <property type="entry name" value="PTS-IIBC-Tre"/>
    <property type="match status" value="1"/>
</dbReference>
<evidence type="ECO:0000256" key="12">
    <source>
        <dbReference type="SAM" id="Phobius"/>
    </source>
</evidence>
<evidence type="ECO:0000256" key="9">
    <source>
        <dbReference type="ARBA" id="ARBA00022989"/>
    </source>
</evidence>
<dbReference type="Gene3D" id="3.30.1360.60">
    <property type="entry name" value="Glucose permease domain IIB"/>
    <property type="match status" value="1"/>
</dbReference>
<dbReference type="Pfam" id="PF00367">
    <property type="entry name" value="PTS_EIIB"/>
    <property type="match status" value="1"/>
</dbReference>
<name>A0ABS2PY62_9BACL</name>
<evidence type="ECO:0000313" key="16">
    <source>
        <dbReference type="Proteomes" id="UP000808914"/>
    </source>
</evidence>
<protein>
    <submittedName>
        <fullName evidence="15">PTS system trehalose-specific IIC component</fullName>
    </submittedName>
</protein>
<dbReference type="Pfam" id="PF02378">
    <property type="entry name" value="PTS_EIIC"/>
    <property type="match status" value="1"/>
</dbReference>
<evidence type="ECO:0000256" key="2">
    <source>
        <dbReference type="ARBA" id="ARBA00022448"/>
    </source>
</evidence>
<keyword evidence="8" id="KW-0418">Kinase</keyword>
<dbReference type="InterPro" id="IPR003352">
    <property type="entry name" value="PTS_EIIC"/>
</dbReference>
<keyword evidence="16" id="KW-1185">Reference proteome</keyword>
<keyword evidence="4" id="KW-0762">Sugar transport</keyword>
<dbReference type="PANTHER" id="PTHR30175">
    <property type="entry name" value="PHOSPHOTRANSFERASE SYSTEM TRANSPORT PROTEIN"/>
    <property type="match status" value="1"/>
</dbReference>
<comment type="caution">
    <text evidence="15">The sequence shown here is derived from an EMBL/GenBank/DDBJ whole genome shotgun (WGS) entry which is preliminary data.</text>
</comment>
<dbReference type="InterPro" id="IPR018113">
    <property type="entry name" value="PTrfase_EIIB_Cys"/>
</dbReference>
<evidence type="ECO:0000259" key="14">
    <source>
        <dbReference type="PROSITE" id="PS51103"/>
    </source>
</evidence>
<dbReference type="PROSITE" id="PS01035">
    <property type="entry name" value="PTS_EIIB_TYPE_1_CYS"/>
    <property type="match status" value="1"/>
</dbReference>
<organism evidence="15 16">
    <name type="scientific">Scopulibacillus daqui</name>
    <dbReference type="NCBI Taxonomy" id="1469162"/>
    <lineage>
        <taxon>Bacteria</taxon>
        <taxon>Bacillati</taxon>
        <taxon>Bacillota</taxon>
        <taxon>Bacilli</taxon>
        <taxon>Bacillales</taxon>
        <taxon>Sporolactobacillaceae</taxon>
        <taxon>Scopulibacillus</taxon>
    </lineage>
</organism>
<accession>A0ABS2PY62</accession>
<dbReference type="RefSeq" id="WP_205002907.1">
    <property type="nucleotide sequence ID" value="NZ_JAFBER010000005.1"/>
</dbReference>
<dbReference type="InterPro" id="IPR011296">
    <property type="entry name" value="PTS_IIBC_treh"/>
</dbReference>
<evidence type="ECO:0000256" key="4">
    <source>
        <dbReference type="ARBA" id="ARBA00022597"/>
    </source>
</evidence>
<evidence type="ECO:0000259" key="13">
    <source>
        <dbReference type="PROSITE" id="PS51098"/>
    </source>
</evidence>
<evidence type="ECO:0000256" key="7">
    <source>
        <dbReference type="ARBA" id="ARBA00022692"/>
    </source>
</evidence>
<keyword evidence="3" id="KW-1003">Cell membrane</keyword>
<feature type="transmembrane region" description="Helical" evidence="12">
    <location>
        <begin position="159"/>
        <end position="180"/>
    </location>
</feature>
<keyword evidence="6" id="KW-0598">Phosphotransferase system</keyword>
<feature type="domain" description="PTS EIIC type-1" evidence="14">
    <location>
        <begin position="108"/>
        <end position="480"/>
    </location>
</feature>
<dbReference type="SUPFAM" id="SSF55604">
    <property type="entry name" value="Glucose permease domain IIB"/>
    <property type="match status" value="1"/>
</dbReference>
<reference evidence="15 16" key="1">
    <citation type="submission" date="2021-01" db="EMBL/GenBank/DDBJ databases">
        <title>Genomic Encyclopedia of Type Strains, Phase IV (KMG-IV): sequencing the most valuable type-strain genomes for metagenomic binning, comparative biology and taxonomic classification.</title>
        <authorList>
            <person name="Goeker M."/>
        </authorList>
    </citation>
    <scope>NUCLEOTIDE SEQUENCE [LARGE SCALE GENOMIC DNA]</scope>
    <source>
        <strain evidence="15 16">DSM 28236</strain>
    </source>
</reference>
<evidence type="ECO:0000256" key="10">
    <source>
        <dbReference type="ARBA" id="ARBA00023136"/>
    </source>
</evidence>
<keyword evidence="9 12" id="KW-1133">Transmembrane helix</keyword>
<comment type="subcellular location">
    <subcellularLocation>
        <location evidence="1">Cell membrane</location>
        <topology evidence="1">Multi-pass membrane protein</topology>
    </subcellularLocation>
</comment>
<gene>
    <name evidence="15" type="ORF">JOD45_001169</name>
</gene>
<dbReference type="PANTHER" id="PTHR30175:SF4">
    <property type="entry name" value="PTS SYSTEM TREHALOSE-SPECIFIC EIIBC COMPONENT"/>
    <property type="match status" value="1"/>
</dbReference>
<dbReference type="NCBIfam" id="NF008236">
    <property type="entry name" value="PRK11007.1"/>
    <property type="match status" value="1"/>
</dbReference>
<dbReference type="PROSITE" id="PS51103">
    <property type="entry name" value="PTS_EIIC_TYPE_1"/>
    <property type="match status" value="1"/>
</dbReference>
<dbReference type="InterPro" id="IPR036878">
    <property type="entry name" value="Glu_permease_IIB"/>
</dbReference>
<evidence type="ECO:0000256" key="3">
    <source>
        <dbReference type="ARBA" id="ARBA00022475"/>
    </source>
</evidence>
<dbReference type="NCBIfam" id="TIGR00826">
    <property type="entry name" value="EIIB_glc"/>
    <property type="match status" value="1"/>
</dbReference>
<sequence length="485" mass="52393">MGIKKESVEKILAAVGGKSNVYAVTHCVTRLRFALKDETKVDKEKLEEIDLVKGSFSANGQFQIVIGQGTVDKVYEQLIRISGLDEATKEDVTNESSKKLNPLQKAVKTLSDIFIPILPAIVTAGLLLGLNNLLTGQGIFYDNKAFIDVHKEWKDLADIVNLIANTSFTFLPVLIGWSAVKRFGGNPLLGIVLGLMLVHPELMNGNNYGSAVKNGTVPHWNLFGLHVEKVGYQGQVLPVLVSAYVLARIEIFLKKRIPDSIQLLVVAPIALLVTGFLAFIVIGPVTFGIGNFITNVVVGIFNHIPIIGGLIYGGCYALLVITGMHQTFLAVDFQLIASVGGTYLWPILVMSNVAQGAAALAMMFVMKKDKKLKSLSLTSAVSAFLGVTEPAMFGVNIRFKYPFVSAMIGAAIAGAVLAVNHVRAASISVGGLPGFLTIFPQKWSVFFIGMALSIVIPFTLTFVFSKFKKGASKDEIFQSKMANNQ</sequence>
<dbReference type="Proteomes" id="UP000808914">
    <property type="component" value="Unassembled WGS sequence"/>
</dbReference>
<dbReference type="PROSITE" id="PS51098">
    <property type="entry name" value="PTS_EIIB_TYPE_1"/>
    <property type="match status" value="1"/>
</dbReference>
<evidence type="ECO:0000256" key="5">
    <source>
        <dbReference type="ARBA" id="ARBA00022679"/>
    </source>
</evidence>
<evidence type="ECO:0000313" key="15">
    <source>
        <dbReference type="EMBL" id="MBM7644960.1"/>
    </source>
</evidence>